<reference evidence="8" key="1">
    <citation type="journal article" date="2019" name="Int. J. Syst. Evol. Microbiol.">
        <title>The Global Catalogue of Microorganisms (GCM) 10K type strain sequencing project: providing services to taxonomists for standard genome sequencing and annotation.</title>
        <authorList>
            <consortium name="The Broad Institute Genomics Platform"/>
            <consortium name="The Broad Institute Genome Sequencing Center for Infectious Disease"/>
            <person name="Wu L."/>
            <person name="Ma J."/>
        </authorList>
    </citation>
    <scope>NUCLEOTIDE SEQUENCE [LARGE SCALE GENOMIC DNA]</scope>
    <source>
        <strain evidence="8">CGMCC 1.12922</strain>
    </source>
</reference>
<sequence length="216" mass="23737">MLRYVYGHDLHRFPRLAQSMFTDRALQFAERLGWAVSVNAAGEERDQYDALNPLYLVWEREDGRHGGSMRFLPTTGRTMVNEHFAHLNGGAPITSPLIWECTRFCLAPGGDGRVAAALALGAGELMAAFRLEHFVGVFDARMERIYARMGLRPEVLGRVGEGREAVGVGLWSMDEAAFAPTLARVGISRATSRRWLREGLKPGAAATPLPGLARTG</sequence>
<evidence type="ECO:0000256" key="1">
    <source>
        <dbReference type="ARBA" id="ARBA00022654"/>
    </source>
</evidence>
<dbReference type="InterPro" id="IPR016181">
    <property type="entry name" value="Acyl_CoA_acyltransferase"/>
</dbReference>
<dbReference type="EMBL" id="BMGI01000005">
    <property type="protein sequence ID" value="GGD45123.1"/>
    <property type="molecule type" value="Genomic_DNA"/>
</dbReference>
<evidence type="ECO:0000256" key="4">
    <source>
        <dbReference type="ARBA" id="ARBA00022929"/>
    </source>
</evidence>
<dbReference type="Gene3D" id="3.40.630.30">
    <property type="match status" value="1"/>
</dbReference>
<comment type="catalytic activity">
    <reaction evidence="6">
        <text>a fatty acyl-[ACP] + S-adenosyl-L-methionine = an N-acyl-L-homoserine lactone + S-methyl-5'-thioadenosine + holo-[ACP] + H(+)</text>
        <dbReference type="Rhea" id="RHEA:10096"/>
        <dbReference type="Rhea" id="RHEA-COMP:9685"/>
        <dbReference type="Rhea" id="RHEA-COMP:14125"/>
        <dbReference type="ChEBI" id="CHEBI:15378"/>
        <dbReference type="ChEBI" id="CHEBI:17509"/>
        <dbReference type="ChEBI" id="CHEBI:55474"/>
        <dbReference type="ChEBI" id="CHEBI:59789"/>
        <dbReference type="ChEBI" id="CHEBI:64479"/>
        <dbReference type="ChEBI" id="CHEBI:138651"/>
        <dbReference type="EC" id="2.3.1.184"/>
    </reaction>
</comment>
<evidence type="ECO:0000256" key="2">
    <source>
        <dbReference type="ARBA" id="ARBA00022679"/>
    </source>
</evidence>
<keyword evidence="2 6" id="KW-0808">Transferase</keyword>
<dbReference type="RefSeq" id="WP_188529479.1">
    <property type="nucleotide sequence ID" value="NZ_BMGI01000005.1"/>
</dbReference>
<organism evidence="7 8">
    <name type="scientific">Sinisalibacter lacisalsi</name>
    <dbReference type="NCBI Taxonomy" id="1526570"/>
    <lineage>
        <taxon>Bacteria</taxon>
        <taxon>Pseudomonadati</taxon>
        <taxon>Pseudomonadota</taxon>
        <taxon>Alphaproteobacteria</taxon>
        <taxon>Rhodobacterales</taxon>
        <taxon>Roseobacteraceae</taxon>
        <taxon>Sinisalibacter</taxon>
    </lineage>
</organism>
<evidence type="ECO:0000256" key="6">
    <source>
        <dbReference type="RuleBase" id="RU361135"/>
    </source>
</evidence>
<evidence type="ECO:0000313" key="8">
    <source>
        <dbReference type="Proteomes" id="UP000617355"/>
    </source>
</evidence>
<dbReference type="PROSITE" id="PS51187">
    <property type="entry name" value="AUTOINDUCER_SYNTH_2"/>
    <property type="match status" value="1"/>
</dbReference>
<accession>A0ABQ1QUX4</accession>
<name>A0ABQ1QUX4_9RHOB</name>
<protein>
    <recommendedName>
        <fullName evidence="6">Acyl-homoserine-lactone synthase</fullName>
        <ecNumber evidence="6">2.3.1.184</ecNumber>
    </recommendedName>
    <alternativeName>
        <fullName evidence="6">Autoinducer synthesis protein</fullName>
    </alternativeName>
</protein>
<keyword evidence="1 5" id="KW-0673">Quorum sensing</keyword>
<dbReference type="EC" id="2.3.1.184" evidence="6"/>
<evidence type="ECO:0000256" key="5">
    <source>
        <dbReference type="PROSITE-ProRule" id="PRU00533"/>
    </source>
</evidence>
<gene>
    <name evidence="7" type="ORF">GCM10011358_31070</name>
</gene>
<evidence type="ECO:0000313" key="7">
    <source>
        <dbReference type="EMBL" id="GGD45123.1"/>
    </source>
</evidence>
<comment type="similarity">
    <text evidence="5 6">Belongs to the autoinducer synthase family.</text>
</comment>
<keyword evidence="4 5" id="KW-0071">Autoinducer synthesis</keyword>
<dbReference type="PANTHER" id="PTHR39322:SF1">
    <property type="entry name" value="ISOVALERYL-HOMOSERINE LACTONE SYNTHASE"/>
    <property type="match status" value="1"/>
</dbReference>
<comment type="caution">
    <text evidence="7">The sequence shown here is derived from an EMBL/GenBank/DDBJ whole genome shotgun (WGS) entry which is preliminary data.</text>
</comment>
<proteinExistence type="inferred from homology"/>
<dbReference type="Pfam" id="PF00765">
    <property type="entry name" value="Autoind_synth"/>
    <property type="match status" value="1"/>
</dbReference>
<keyword evidence="3 6" id="KW-0949">S-adenosyl-L-methionine</keyword>
<dbReference type="InterPro" id="IPR001690">
    <property type="entry name" value="Autoind_synthase"/>
</dbReference>
<dbReference type="PRINTS" id="PR01549">
    <property type="entry name" value="AUTOINDCRSYN"/>
</dbReference>
<dbReference type="Proteomes" id="UP000617355">
    <property type="component" value="Unassembled WGS sequence"/>
</dbReference>
<dbReference type="SUPFAM" id="SSF55729">
    <property type="entry name" value="Acyl-CoA N-acyltransferases (Nat)"/>
    <property type="match status" value="1"/>
</dbReference>
<evidence type="ECO:0000256" key="3">
    <source>
        <dbReference type="ARBA" id="ARBA00022691"/>
    </source>
</evidence>
<keyword evidence="8" id="KW-1185">Reference proteome</keyword>
<dbReference type="PANTHER" id="PTHR39322">
    <property type="entry name" value="ACYL-HOMOSERINE-LACTONE SYNTHASE"/>
    <property type="match status" value="1"/>
</dbReference>